<organism evidence="3 4">
    <name type="scientific">Corynebacterium epidermidicanis</name>
    <dbReference type="NCBI Taxonomy" id="1050174"/>
    <lineage>
        <taxon>Bacteria</taxon>
        <taxon>Bacillati</taxon>
        <taxon>Actinomycetota</taxon>
        <taxon>Actinomycetes</taxon>
        <taxon>Mycobacteriales</taxon>
        <taxon>Corynebacteriaceae</taxon>
        <taxon>Corynebacterium</taxon>
    </lineage>
</organism>
<dbReference type="GO" id="GO:0046914">
    <property type="term" value="F:transition metal ion binding"/>
    <property type="evidence" value="ECO:0007669"/>
    <property type="project" value="InterPro"/>
</dbReference>
<dbReference type="AlphaFoldDB" id="A0A0G3GUL5"/>
<dbReference type="InterPro" id="IPR038157">
    <property type="entry name" value="FeoA_core_dom"/>
</dbReference>
<dbReference type="PATRIC" id="fig|1050174.4.peg.703"/>
<evidence type="ECO:0000313" key="4">
    <source>
        <dbReference type="Proteomes" id="UP000035368"/>
    </source>
</evidence>
<evidence type="ECO:0000313" key="3">
    <source>
        <dbReference type="EMBL" id="AKK02572.1"/>
    </source>
</evidence>
<dbReference type="InterPro" id="IPR008988">
    <property type="entry name" value="Transcriptional_repressor_C"/>
</dbReference>
<keyword evidence="4" id="KW-1185">Reference proteome</keyword>
<reference evidence="3 4" key="1">
    <citation type="submission" date="2015-05" db="EMBL/GenBank/DDBJ databases">
        <title>Complete genome sequence of Corynebacterium epidermidicanis DSM 45586, isolated from the skin of a dog suffering from pruritus.</title>
        <authorList>
            <person name="Ruckert C."/>
            <person name="Albersmeier A."/>
            <person name="Winkler A."/>
            <person name="Tauch A."/>
        </authorList>
    </citation>
    <scope>NUCLEOTIDE SEQUENCE [LARGE SCALE GENOMIC DNA]</scope>
    <source>
        <strain evidence="3 4">DSM 45586</strain>
    </source>
</reference>
<dbReference type="EMBL" id="CP011541">
    <property type="protein sequence ID" value="AKK02572.1"/>
    <property type="molecule type" value="Genomic_DNA"/>
</dbReference>
<keyword evidence="1" id="KW-0408">Iron</keyword>
<protein>
    <submittedName>
        <fullName evidence="3">Fe2+ transport system protein A</fullName>
    </submittedName>
</protein>
<dbReference type="Proteomes" id="UP000035368">
    <property type="component" value="Chromosome"/>
</dbReference>
<dbReference type="Gene3D" id="2.30.30.90">
    <property type="match status" value="1"/>
</dbReference>
<dbReference type="Pfam" id="PF04023">
    <property type="entry name" value="FeoA"/>
    <property type="match status" value="1"/>
</dbReference>
<name>A0A0G3GUL5_9CORY</name>
<dbReference type="KEGG" id="cei:CEPID_03465"/>
<sequence>MFTMATAPQCVRKDCISADAAPIGCVASLPECCLERATAANPALALRLRELGIRPGIQVKLGQKVAGGGRIVTVGSARYAIDRKTLQQLDIKL</sequence>
<dbReference type="InterPro" id="IPR007167">
    <property type="entry name" value="Fe-transptr_FeoA-like"/>
</dbReference>
<proteinExistence type="predicted"/>
<feature type="domain" description="Ferrous iron transporter FeoA-like" evidence="2">
    <location>
        <begin position="35"/>
        <end position="90"/>
    </location>
</feature>
<gene>
    <name evidence="3" type="ORF">CEPID_03465</name>
</gene>
<evidence type="ECO:0000259" key="2">
    <source>
        <dbReference type="Pfam" id="PF04023"/>
    </source>
</evidence>
<accession>A0A0G3GUL5</accession>
<dbReference type="SUPFAM" id="SSF50037">
    <property type="entry name" value="C-terminal domain of transcriptional repressors"/>
    <property type="match status" value="1"/>
</dbReference>
<evidence type="ECO:0000256" key="1">
    <source>
        <dbReference type="ARBA" id="ARBA00023004"/>
    </source>
</evidence>